<feature type="compositionally biased region" description="Polar residues" evidence="6">
    <location>
        <begin position="11"/>
        <end position="22"/>
    </location>
</feature>
<keyword evidence="4" id="KW-0493">Microtubule</keyword>
<protein>
    <recommendedName>
        <fullName evidence="7">TPX2 C-terminal domain-containing protein</fullName>
    </recommendedName>
</protein>
<gene>
    <name evidence="8" type="ORF">GIB67_035251</name>
</gene>
<evidence type="ECO:0000256" key="3">
    <source>
        <dbReference type="ARBA" id="ARBA00022490"/>
    </source>
</evidence>
<feature type="region of interest" description="Disordered" evidence="6">
    <location>
        <begin position="1"/>
        <end position="25"/>
    </location>
</feature>
<evidence type="ECO:0000256" key="2">
    <source>
        <dbReference type="ARBA" id="ARBA00005885"/>
    </source>
</evidence>
<comment type="similarity">
    <text evidence="2">Belongs to the TPX2 family.</text>
</comment>
<keyword evidence="5" id="KW-0206">Cytoskeleton</keyword>
<proteinExistence type="inferred from homology"/>
<organism evidence="8 9">
    <name type="scientific">Kingdonia uniflora</name>
    <dbReference type="NCBI Taxonomy" id="39325"/>
    <lineage>
        <taxon>Eukaryota</taxon>
        <taxon>Viridiplantae</taxon>
        <taxon>Streptophyta</taxon>
        <taxon>Embryophyta</taxon>
        <taxon>Tracheophyta</taxon>
        <taxon>Spermatophyta</taxon>
        <taxon>Magnoliopsida</taxon>
        <taxon>Ranunculales</taxon>
        <taxon>Circaeasteraceae</taxon>
        <taxon>Kingdonia</taxon>
    </lineage>
</organism>
<comment type="subcellular location">
    <subcellularLocation>
        <location evidence="1">Cytoplasm</location>
        <location evidence="1">Cytoskeleton</location>
    </subcellularLocation>
</comment>
<dbReference type="InterPro" id="IPR009675">
    <property type="entry name" value="TPX2_fam"/>
</dbReference>
<comment type="caution">
    <text evidence="8">The sequence shown here is derived from an EMBL/GenBank/DDBJ whole genome shotgun (WGS) entry which is preliminary data.</text>
</comment>
<dbReference type="EMBL" id="JACGCM010002811">
    <property type="protein sequence ID" value="KAF6135180.1"/>
    <property type="molecule type" value="Genomic_DNA"/>
</dbReference>
<evidence type="ECO:0000313" key="8">
    <source>
        <dbReference type="EMBL" id="KAF6135180.1"/>
    </source>
</evidence>
<sequence>MKWALPGLQQPRISETQSSASSFCRPPGVSFTSSDNFGMDFRVTASLDSNRRRALVPRDQLLRGDGIRSNSELLDNNLFKLKTELRGISKKDEFYKKVQEMFMEEEKLRIPIAQGLPWTTDEPESSLVIEECLVKPSVKEITKPIDLKLHSDIRAVERAEFDHQVSEKISTFEQDRLEREAAKDR</sequence>
<keyword evidence="3" id="KW-0963">Cytoplasm</keyword>
<dbReference type="GO" id="GO:0005880">
    <property type="term" value="C:nuclear microtubule"/>
    <property type="evidence" value="ECO:0007669"/>
    <property type="project" value="TreeGrafter"/>
</dbReference>
<name>A0A7J7KXT0_9MAGN</name>
<evidence type="ECO:0000256" key="6">
    <source>
        <dbReference type="SAM" id="MobiDB-lite"/>
    </source>
</evidence>
<dbReference type="Proteomes" id="UP000541444">
    <property type="component" value="Unassembled WGS sequence"/>
</dbReference>
<keyword evidence="9" id="KW-1185">Reference proteome</keyword>
<dbReference type="GO" id="GO:0060236">
    <property type="term" value="P:regulation of mitotic spindle organization"/>
    <property type="evidence" value="ECO:0007669"/>
    <property type="project" value="InterPro"/>
</dbReference>
<dbReference type="Pfam" id="PF06886">
    <property type="entry name" value="TPX2"/>
    <property type="match status" value="1"/>
</dbReference>
<evidence type="ECO:0000256" key="1">
    <source>
        <dbReference type="ARBA" id="ARBA00004245"/>
    </source>
</evidence>
<dbReference type="GO" id="GO:0030295">
    <property type="term" value="F:protein kinase activator activity"/>
    <property type="evidence" value="ECO:0007669"/>
    <property type="project" value="TreeGrafter"/>
</dbReference>
<dbReference type="InterPro" id="IPR027329">
    <property type="entry name" value="TPX2_C"/>
</dbReference>
<dbReference type="PANTHER" id="PTHR14326:SF58">
    <property type="entry name" value="TPX2 (TARGETING PROTEIN FOR XKLP2) PROTEIN FAMILY"/>
    <property type="match status" value="1"/>
</dbReference>
<evidence type="ECO:0000313" key="9">
    <source>
        <dbReference type="Proteomes" id="UP000541444"/>
    </source>
</evidence>
<evidence type="ECO:0000256" key="5">
    <source>
        <dbReference type="ARBA" id="ARBA00023212"/>
    </source>
</evidence>
<dbReference type="GO" id="GO:0008017">
    <property type="term" value="F:microtubule binding"/>
    <property type="evidence" value="ECO:0007669"/>
    <property type="project" value="TreeGrafter"/>
</dbReference>
<feature type="domain" description="TPX2 C-terminal" evidence="7">
    <location>
        <begin position="148"/>
        <end position="183"/>
    </location>
</feature>
<dbReference type="GO" id="GO:0005819">
    <property type="term" value="C:spindle"/>
    <property type="evidence" value="ECO:0007669"/>
    <property type="project" value="InterPro"/>
</dbReference>
<evidence type="ECO:0000259" key="7">
    <source>
        <dbReference type="Pfam" id="PF06886"/>
    </source>
</evidence>
<dbReference type="GO" id="GO:0090307">
    <property type="term" value="P:mitotic spindle assembly"/>
    <property type="evidence" value="ECO:0007669"/>
    <property type="project" value="TreeGrafter"/>
</dbReference>
<reference evidence="8 9" key="1">
    <citation type="journal article" date="2020" name="IScience">
        <title>Genome Sequencing of the Endangered Kingdonia uniflora (Circaeasteraceae, Ranunculales) Reveals Potential Mechanisms of Evolutionary Specialization.</title>
        <authorList>
            <person name="Sun Y."/>
            <person name="Deng T."/>
            <person name="Zhang A."/>
            <person name="Moore M.J."/>
            <person name="Landis J.B."/>
            <person name="Lin N."/>
            <person name="Zhang H."/>
            <person name="Zhang X."/>
            <person name="Huang J."/>
            <person name="Zhang X."/>
            <person name="Sun H."/>
            <person name="Wang H."/>
        </authorList>
    </citation>
    <scope>NUCLEOTIDE SEQUENCE [LARGE SCALE GENOMIC DNA]</scope>
    <source>
        <strain evidence="8">TB1705</strain>
        <tissue evidence="8">Leaf</tissue>
    </source>
</reference>
<dbReference type="PANTHER" id="PTHR14326">
    <property type="entry name" value="TARGETING PROTEIN FOR XKLP2"/>
    <property type="match status" value="1"/>
</dbReference>
<accession>A0A7J7KXT0</accession>
<dbReference type="AlphaFoldDB" id="A0A7J7KXT0"/>
<evidence type="ECO:0000256" key="4">
    <source>
        <dbReference type="ARBA" id="ARBA00022701"/>
    </source>
</evidence>
<dbReference type="OrthoDB" id="7677582at2759"/>